<dbReference type="Pfam" id="PF08421">
    <property type="entry name" value="Methyltransf_13"/>
    <property type="match status" value="1"/>
</dbReference>
<dbReference type="EMBL" id="CP060131">
    <property type="protein sequence ID" value="QNG55037.1"/>
    <property type="molecule type" value="Genomic_DNA"/>
</dbReference>
<dbReference type="AlphaFoldDB" id="A0A7G7MQH6"/>
<name>A0A7G7MQH6_9PSEU</name>
<keyword evidence="3" id="KW-0808">Transferase</keyword>
<feature type="domain" description="Methyltransferase putative zinc binding" evidence="1">
    <location>
        <begin position="4"/>
        <end position="56"/>
    </location>
</feature>
<dbReference type="Gene3D" id="3.40.50.720">
    <property type="entry name" value="NAD(P)-binding Rossmann-like Domain"/>
    <property type="match status" value="1"/>
</dbReference>
<protein>
    <submittedName>
        <fullName evidence="3">Transferase</fullName>
    </submittedName>
</protein>
<dbReference type="Gene3D" id="6.20.50.110">
    <property type="entry name" value="Methyltransferase, zinc-binding domain"/>
    <property type="match status" value="1"/>
</dbReference>
<dbReference type="SUPFAM" id="SSF53335">
    <property type="entry name" value="S-adenosyl-L-methionine-dependent methyltransferases"/>
    <property type="match status" value="1"/>
</dbReference>
<reference evidence="3 4" key="1">
    <citation type="submission" date="2020-08" db="EMBL/GenBank/DDBJ databases">
        <authorList>
            <person name="Mo P."/>
        </authorList>
    </citation>
    <scope>NUCLEOTIDE SEQUENCE [LARGE SCALE GENOMIC DNA]</scope>
    <source>
        <strain evidence="3 4">CGMCC 4.1532</strain>
    </source>
</reference>
<organism evidence="3 4">
    <name type="scientific">Pseudonocardia petroleophila</name>
    <dbReference type="NCBI Taxonomy" id="37331"/>
    <lineage>
        <taxon>Bacteria</taxon>
        <taxon>Bacillati</taxon>
        <taxon>Actinomycetota</taxon>
        <taxon>Actinomycetes</taxon>
        <taxon>Pseudonocardiales</taxon>
        <taxon>Pseudonocardiaceae</taxon>
        <taxon>Pseudonocardia</taxon>
    </lineage>
</organism>
<dbReference type="Gene3D" id="3.40.50.150">
    <property type="entry name" value="Vaccinia Virus protein VP39"/>
    <property type="match status" value="1"/>
</dbReference>
<evidence type="ECO:0000259" key="2">
    <source>
        <dbReference type="Pfam" id="PF08484"/>
    </source>
</evidence>
<dbReference type="Proteomes" id="UP000515728">
    <property type="component" value="Chromosome"/>
</dbReference>
<dbReference type="KEGG" id="ppel:H6H00_14900"/>
<evidence type="ECO:0000313" key="4">
    <source>
        <dbReference type="Proteomes" id="UP000515728"/>
    </source>
</evidence>
<dbReference type="InterPro" id="IPR038576">
    <property type="entry name" value="Methyltransf_Zn-bd_dom_put_sf"/>
</dbReference>
<feature type="domain" description="C-methyltransferase" evidence="2">
    <location>
        <begin position="208"/>
        <end position="358"/>
    </location>
</feature>
<dbReference type="Pfam" id="PF08484">
    <property type="entry name" value="Methyltransf_14"/>
    <property type="match status" value="1"/>
</dbReference>
<dbReference type="RefSeq" id="WP_185721835.1">
    <property type="nucleotide sequence ID" value="NZ_BAAAWI010000001.1"/>
</dbReference>
<evidence type="ECO:0000313" key="3">
    <source>
        <dbReference type="EMBL" id="QNG55037.1"/>
    </source>
</evidence>
<sequence length="365" mass="37258">MSPCRSCAATSGDLVLDLGDQPACEYFPRLDDPGPEPVFPLRLWLCRACGLAQLADDAVLPDEPVGTEPAALARQRADAIAAVRAMGLLPAGATVVEGATPHGGSWLPELTELGLRPAPGGAAADVVVDATFGLMHEPRQREALDRLVAAVAPDGVLLFGFHSLAAIVGDGQWNAVRLGHYAYYSTPAVVGMLARAGLVVTDALWFPLYGGTVLVVARRGGVPAASVADLVAAETAAGVLDPGVVGALQTAVLRSTAGLRDLVHGCRATGAPAFGYSAASRAVALVHLAGLDAGDLPAVADASPAKHGCRMPGTDIPIVPPAELLAAGPRTVLLFVSDLLPEVRRSLPEVEGAGGRWVDCGAGPR</sequence>
<gene>
    <name evidence="3" type="ORF">H6H00_14900</name>
</gene>
<dbReference type="InterPro" id="IPR013630">
    <property type="entry name" value="Methyltransf_Zn-bd_dom_put"/>
</dbReference>
<keyword evidence="4" id="KW-1185">Reference proteome</keyword>
<dbReference type="InterPro" id="IPR029063">
    <property type="entry name" value="SAM-dependent_MTases_sf"/>
</dbReference>
<dbReference type="InterPro" id="IPR013691">
    <property type="entry name" value="MeTrfase_14"/>
</dbReference>
<accession>A0A7G7MQH6</accession>
<dbReference type="GO" id="GO:0016740">
    <property type="term" value="F:transferase activity"/>
    <property type="evidence" value="ECO:0007669"/>
    <property type="project" value="UniProtKB-KW"/>
</dbReference>
<evidence type="ECO:0000259" key="1">
    <source>
        <dbReference type="Pfam" id="PF08421"/>
    </source>
</evidence>
<proteinExistence type="predicted"/>